<dbReference type="Proteomes" id="UP000287651">
    <property type="component" value="Unassembled WGS sequence"/>
</dbReference>
<organism evidence="2 3">
    <name type="scientific">Ensete ventricosum</name>
    <name type="common">Abyssinian banana</name>
    <name type="synonym">Musa ensete</name>
    <dbReference type="NCBI Taxonomy" id="4639"/>
    <lineage>
        <taxon>Eukaryota</taxon>
        <taxon>Viridiplantae</taxon>
        <taxon>Streptophyta</taxon>
        <taxon>Embryophyta</taxon>
        <taxon>Tracheophyta</taxon>
        <taxon>Spermatophyta</taxon>
        <taxon>Magnoliopsida</taxon>
        <taxon>Liliopsida</taxon>
        <taxon>Zingiberales</taxon>
        <taxon>Musaceae</taxon>
        <taxon>Ensete</taxon>
    </lineage>
</organism>
<evidence type="ECO:0000313" key="2">
    <source>
        <dbReference type="EMBL" id="RRT40568.1"/>
    </source>
</evidence>
<evidence type="ECO:0000313" key="3">
    <source>
        <dbReference type="Proteomes" id="UP000287651"/>
    </source>
</evidence>
<feature type="compositionally biased region" description="Low complexity" evidence="1">
    <location>
        <begin position="1"/>
        <end position="13"/>
    </location>
</feature>
<name>A0A426XM35_ENSVE</name>
<evidence type="ECO:0000256" key="1">
    <source>
        <dbReference type="SAM" id="MobiDB-lite"/>
    </source>
</evidence>
<sequence length="106" mass="11719">KNVVSFTSSSTTFGEDVKGRRRLRPSTKDATKKPQNHRQGDEGDRLFRCSSRRLAVASWIGIIAGGRRQIRMCQDSPDSPSSSNAFSFFFLLLDASCLLLPSLQPG</sequence>
<feature type="compositionally biased region" description="Basic and acidic residues" evidence="1">
    <location>
        <begin position="26"/>
        <end position="44"/>
    </location>
</feature>
<proteinExistence type="predicted"/>
<feature type="region of interest" description="Disordered" evidence="1">
    <location>
        <begin position="1"/>
        <end position="44"/>
    </location>
</feature>
<feature type="non-terminal residue" evidence="2">
    <location>
        <position position="1"/>
    </location>
</feature>
<accession>A0A426XM35</accession>
<dbReference type="AlphaFoldDB" id="A0A426XM35"/>
<reference evidence="2 3" key="1">
    <citation type="journal article" date="2014" name="Agronomy (Basel)">
        <title>A Draft Genome Sequence for Ensete ventricosum, the Drought-Tolerant Tree Against Hunger.</title>
        <authorList>
            <person name="Harrison J."/>
            <person name="Moore K.A."/>
            <person name="Paszkiewicz K."/>
            <person name="Jones T."/>
            <person name="Grant M."/>
            <person name="Ambacheew D."/>
            <person name="Muzemil S."/>
            <person name="Studholme D.J."/>
        </authorList>
    </citation>
    <scope>NUCLEOTIDE SEQUENCE [LARGE SCALE GENOMIC DNA]</scope>
</reference>
<gene>
    <name evidence="2" type="ORF">B296_00058448</name>
</gene>
<comment type="caution">
    <text evidence="2">The sequence shown here is derived from an EMBL/GenBank/DDBJ whole genome shotgun (WGS) entry which is preliminary data.</text>
</comment>
<protein>
    <submittedName>
        <fullName evidence="2">Uncharacterized protein</fullName>
    </submittedName>
</protein>
<dbReference type="EMBL" id="AMZH03019273">
    <property type="protein sequence ID" value="RRT40568.1"/>
    <property type="molecule type" value="Genomic_DNA"/>
</dbReference>